<sequence length="198" mass="20594">MGMGMGMGMLQVLGLVLNLFAFASCMVIQGSAGLPLSPPLPPSAIGVIGSKPYPGHDNSSRTIQPLAVDIRRRQQANGLSRGMFAAIIVSASVAIALLCAIAWVLLHKTKDSVHQPDPPPPATIRSLAKSSVAMLGSGPSSPSFSLGSSMAAYTGSAKTFSSSDLEKATDYFNESRILGEGASDVFTVVCLKMVQKLQ</sequence>
<protein>
    <submittedName>
        <fullName evidence="6">Uncharacterized protein</fullName>
    </submittedName>
</protein>
<keyword evidence="4" id="KW-1133">Transmembrane helix</keyword>
<dbReference type="PANTHER" id="PTHR47989:SF9">
    <property type="entry name" value="PROTEIN KINASE SUPERFAMILY PROTEIN"/>
    <property type="match status" value="1"/>
</dbReference>
<dbReference type="GO" id="GO:0004674">
    <property type="term" value="F:protein serine/threonine kinase activity"/>
    <property type="evidence" value="ECO:0007669"/>
    <property type="project" value="UniProtKB-KW"/>
</dbReference>
<feature type="transmembrane region" description="Helical" evidence="4">
    <location>
        <begin position="83"/>
        <end position="106"/>
    </location>
</feature>
<evidence type="ECO:0000313" key="7">
    <source>
        <dbReference type="Proteomes" id="UP001289374"/>
    </source>
</evidence>
<proteinExistence type="predicted"/>
<keyword evidence="4" id="KW-0812">Transmembrane</keyword>
<gene>
    <name evidence="6" type="ORF">Sango_1528100</name>
</gene>
<evidence type="ECO:0000313" key="6">
    <source>
        <dbReference type="EMBL" id="KAK4396915.1"/>
    </source>
</evidence>
<dbReference type="PANTHER" id="PTHR47989">
    <property type="entry name" value="OS01G0750732 PROTEIN"/>
    <property type="match status" value="1"/>
</dbReference>
<name>A0AAE1WP75_9LAMI</name>
<keyword evidence="1" id="KW-0418">Kinase</keyword>
<organism evidence="6 7">
    <name type="scientific">Sesamum angolense</name>
    <dbReference type="NCBI Taxonomy" id="2727404"/>
    <lineage>
        <taxon>Eukaryota</taxon>
        <taxon>Viridiplantae</taxon>
        <taxon>Streptophyta</taxon>
        <taxon>Embryophyta</taxon>
        <taxon>Tracheophyta</taxon>
        <taxon>Spermatophyta</taxon>
        <taxon>Magnoliopsida</taxon>
        <taxon>eudicotyledons</taxon>
        <taxon>Gunneridae</taxon>
        <taxon>Pentapetalae</taxon>
        <taxon>asterids</taxon>
        <taxon>lamiids</taxon>
        <taxon>Lamiales</taxon>
        <taxon>Pedaliaceae</taxon>
        <taxon>Sesamum</taxon>
    </lineage>
</organism>
<evidence type="ECO:0000256" key="3">
    <source>
        <dbReference type="ARBA" id="ARBA00022840"/>
    </source>
</evidence>
<dbReference type="Proteomes" id="UP001289374">
    <property type="component" value="Unassembled WGS sequence"/>
</dbReference>
<accession>A0AAE1WP75</accession>
<reference evidence="6" key="2">
    <citation type="journal article" date="2024" name="Plant">
        <title>Genomic evolution and insights into agronomic trait innovations of Sesamum species.</title>
        <authorList>
            <person name="Miao H."/>
            <person name="Wang L."/>
            <person name="Qu L."/>
            <person name="Liu H."/>
            <person name="Sun Y."/>
            <person name="Le M."/>
            <person name="Wang Q."/>
            <person name="Wei S."/>
            <person name="Zheng Y."/>
            <person name="Lin W."/>
            <person name="Duan Y."/>
            <person name="Cao H."/>
            <person name="Xiong S."/>
            <person name="Wang X."/>
            <person name="Wei L."/>
            <person name="Li C."/>
            <person name="Ma Q."/>
            <person name="Ju M."/>
            <person name="Zhao R."/>
            <person name="Li G."/>
            <person name="Mu C."/>
            <person name="Tian Q."/>
            <person name="Mei H."/>
            <person name="Zhang T."/>
            <person name="Gao T."/>
            <person name="Zhang H."/>
        </authorList>
    </citation>
    <scope>NUCLEOTIDE SEQUENCE</scope>
    <source>
        <strain evidence="6">K16</strain>
    </source>
</reference>
<evidence type="ECO:0000256" key="4">
    <source>
        <dbReference type="SAM" id="Phobius"/>
    </source>
</evidence>
<dbReference type="GO" id="GO:0005524">
    <property type="term" value="F:ATP binding"/>
    <property type="evidence" value="ECO:0007669"/>
    <property type="project" value="UniProtKB-KW"/>
</dbReference>
<reference evidence="6" key="1">
    <citation type="submission" date="2020-06" db="EMBL/GenBank/DDBJ databases">
        <authorList>
            <person name="Li T."/>
            <person name="Hu X."/>
            <person name="Zhang T."/>
            <person name="Song X."/>
            <person name="Zhang H."/>
            <person name="Dai N."/>
            <person name="Sheng W."/>
            <person name="Hou X."/>
            <person name="Wei L."/>
        </authorList>
    </citation>
    <scope>NUCLEOTIDE SEQUENCE</scope>
    <source>
        <strain evidence="6">K16</strain>
        <tissue evidence="6">Leaf</tissue>
    </source>
</reference>
<keyword evidence="7" id="KW-1185">Reference proteome</keyword>
<comment type="caution">
    <text evidence="6">The sequence shown here is derived from an EMBL/GenBank/DDBJ whole genome shotgun (WGS) entry which is preliminary data.</text>
</comment>
<dbReference type="EMBL" id="JACGWL010000008">
    <property type="protein sequence ID" value="KAK4396915.1"/>
    <property type="molecule type" value="Genomic_DNA"/>
</dbReference>
<feature type="chain" id="PRO_5041943479" evidence="5">
    <location>
        <begin position="26"/>
        <end position="198"/>
    </location>
</feature>
<keyword evidence="1" id="KW-0808">Transferase</keyword>
<keyword evidence="4" id="KW-0472">Membrane</keyword>
<evidence type="ECO:0000256" key="1">
    <source>
        <dbReference type="ARBA" id="ARBA00022527"/>
    </source>
</evidence>
<keyword evidence="1" id="KW-0723">Serine/threonine-protein kinase</keyword>
<evidence type="ECO:0000256" key="2">
    <source>
        <dbReference type="ARBA" id="ARBA00022741"/>
    </source>
</evidence>
<evidence type="ECO:0000256" key="5">
    <source>
        <dbReference type="SAM" id="SignalP"/>
    </source>
</evidence>
<dbReference type="AlphaFoldDB" id="A0AAE1WP75"/>
<keyword evidence="5" id="KW-0732">Signal</keyword>
<feature type="signal peptide" evidence="5">
    <location>
        <begin position="1"/>
        <end position="25"/>
    </location>
</feature>
<keyword evidence="2" id="KW-0547">Nucleotide-binding</keyword>
<keyword evidence="3" id="KW-0067">ATP-binding</keyword>